<dbReference type="InterPro" id="IPR003784">
    <property type="entry name" value="BioY"/>
</dbReference>
<feature type="transmembrane region" description="Helical" evidence="1">
    <location>
        <begin position="46"/>
        <end position="64"/>
    </location>
</feature>
<feature type="transmembrane region" description="Helical" evidence="1">
    <location>
        <begin position="112"/>
        <end position="138"/>
    </location>
</feature>
<keyword evidence="3" id="KW-1185">Reference proteome</keyword>
<gene>
    <name evidence="2" type="ordered locus">Igag_0964</name>
</gene>
<dbReference type="GO" id="GO:0005886">
    <property type="term" value="C:plasma membrane"/>
    <property type="evidence" value="ECO:0007669"/>
    <property type="project" value="InterPro"/>
</dbReference>
<keyword evidence="1" id="KW-1133">Transmembrane helix</keyword>
<dbReference type="PANTHER" id="PTHR34295">
    <property type="entry name" value="BIOTIN TRANSPORTER BIOY"/>
    <property type="match status" value="1"/>
</dbReference>
<evidence type="ECO:0000313" key="2">
    <source>
        <dbReference type="EMBL" id="ADM27779.1"/>
    </source>
</evidence>
<feature type="transmembrane region" description="Helical" evidence="1">
    <location>
        <begin position="70"/>
        <end position="91"/>
    </location>
</feature>
<organism evidence="2 3">
    <name type="scientific">Ignisphaera aggregans (strain DSM 17230 / JCM 13409 / AQ1.S1)</name>
    <dbReference type="NCBI Taxonomy" id="583356"/>
    <lineage>
        <taxon>Archaea</taxon>
        <taxon>Thermoproteota</taxon>
        <taxon>Thermoprotei</taxon>
        <taxon>Desulfurococcales</taxon>
        <taxon>Desulfurococcaceae</taxon>
        <taxon>Ignisphaera</taxon>
    </lineage>
</organism>
<dbReference type="HOGENOM" id="CLU_077931_3_0_2"/>
<dbReference type="Proteomes" id="UP000001304">
    <property type="component" value="Chromosome"/>
</dbReference>
<dbReference type="PANTHER" id="PTHR34295:SF1">
    <property type="entry name" value="BIOTIN TRANSPORTER BIOY"/>
    <property type="match status" value="1"/>
</dbReference>
<dbReference type="AlphaFoldDB" id="E0SNI3"/>
<evidence type="ECO:0000313" key="3">
    <source>
        <dbReference type="Proteomes" id="UP000001304"/>
    </source>
</evidence>
<keyword evidence="1" id="KW-0472">Membrane</keyword>
<dbReference type="EMBL" id="CP002098">
    <property type="protein sequence ID" value="ADM27779.1"/>
    <property type="molecule type" value="Genomic_DNA"/>
</dbReference>
<keyword evidence="1" id="KW-0812">Transmembrane</keyword>
<dbReference type="BioCyc" id="IAGG583356:GHAH-947-MONOMER"/>
<dbReference type="KEGG" id="iag:Igag_0964"/>
<feature type="transmembrane region" description="Helical" evidence="1">
    <location>
        <begin position="150"/>
        <end position="174"/>
    </location>
</feature>
<dbReference type="GO" id="GO:0015225">
    <property type="term" value="F:biotin transmembrane transporter activity"/>
    <property type="evidence" value="ECO:0007669"/>
    <property type="project" value="InterPro"/>
</dbReference>
<dbReference type="Gene3D" id="1.10.1760.20">
    <property type="match status" value="1"/>
</dbReference>
<dbReference type="STRING" id="583356.Igag_0964"/>
<name>E0SNI3_IGNAA</name>
<accession>E0SNI3</accession>
<protein>
    <submittedName>
        <fullName evidence="2">BioY protein</fullName>
    </submittedName>
</protein>
<reference evidence="2 3" key="1">
    <citation type="journal article" date="2010" name="Stand. Genomic Sci.">
        <title>Complete genome sequence of Ignisphaera aggregans type strain (AQ1.S1).</title>
        <authorList>
            <person name="Goker M."/>
            <person name="Held B."/>
            <person name="Lapidus A."/>
            <person name="Nolan M."/>
            <person name="Spring S."/>
            <person name="Yasawong M."/>
            <person name="Lucas S."/>
            <person name="Glavina Del Rio T."/>
            <person name="Tice H."/>
            <person name="Cheng J.F."/>
            <person name="Goodwin L."/>
            <person name="Tapia R."/>
            <person name="Pitluck S."/>
            <person name="Liolios K."/>
            <person name="Ivanova N."/>
            <person name="Mavromatis K."/>
            <person name="Mikhailova N."/>
            <person name="Pati A."/>
            <person name="Chen A."/>
            <person name="Palaniappan K."/>
            <person name="Brambilla E."/>
            <person name="Land M."/>
            <person name="Hauser L."/>
            <person name="Chang Y.J."/>
            <person name="Jeffries C.D."/>
            <person name="Brettin T."/>
            <person name="Detter J.C."/>
            <person name="Han C."/>
            <person name="Rohde M."/>
            <person name="Sikorski J."/>
            <person name="Woyke T."/>
            <person name="Bristow J."/>
            <person name="Eisen J.A."/>
            <person name="Markowitz V."/>
            <person name="Hugenholtz P."/>
            <person name="Kyrpides N.C."/>
            <person name="Klenk H.P."/>
        </authorList>
    </citation>
    <scope>NUCLEOTIDE SEQUENCE [LARGE SCALE GENOMIC DNA]</scope>
    <source>
        <strain evidence="3">DSM 17230 / JCM 13409 / AQ1.S1</strain>
    </source>
</reference>
<evidence type="ECO:0000256" key="1">
    <source>
        <dbReference type="SAM" id="Phobius"/>
    </source>
</evidence>
<proteinExistence type="predicted"/>
<dbReference type="Pfam" id="PF02632">
    <property type="entry name" value="BioY"/>
    <property type="match status" value="1"/>
</dbReference>
<sequence>MSFSIVAMAIGSWISFYVGPIPYTFQNLGVVLTGLLLPPRYSFSAIGLYLLLIAIGMPIAAGFRGGIHVLYGYTAGYLWGFLLSAPLLSLVSRRYLKAVGKSLGDIDRKNVAILLALVSIAMIPTYILGVAVLYIYIFKLPTLYRWAEAISLYIGIPNISPIAMSFIVGMLVFLPQDIFMDHLIAILVAREIYRYLYRRGIAVG</sequence>